<dbReference type="InterPro" id="IPR023214">
    <property type="entry name" value="HAD_sf"/>
</dbReference>
<accession>A0A2I1K1L1</accession>
<comment type="caution">
    <text evidence="1">The sequence shown here is derived from an EMBL/GenBank/DDBJ whole genome shotgun (WGS) entry which is preliminary data.</text>
</comment>
<dbReference type="GO" id="GO:0008962">
    <property type="term" value="F:phosphatidylglycerophosphatase activity"/>
    <property type="evidence" value="ECO:0007669"/>
    <property type="project" value="InterPro"/>
</dbReference>
<dbReference type="AlphaFoldDB" id="A0A2I1K1L1"/>
<dbReference type="NCBIfam" id="TIGR01662">
    <property type="entry name" value="HAD-SF-IIIA"/>
    <property type="match status" value="1"/>
</dbReference>
<dbReference type="CDD" id="cd16416">
    <property type="entry name" value="HAD_BsYqeG-like"/>
    <property type="match status" value="1"/>
</dbReference>
<dbReference type="SUPFAM" id="SSF56784">
    <property type="entry name" value="HAD-like"/>
    <property type="match status" value="1"/>
</dbReference>
<name>A0A2I1K1L1_9LACT</name>
<dbReference type="OrthoDB" id="9787572at2"/>
<dbReference type="InterPro" id="IPR006549">
    <property type="entry name" value="HAD-SF_hydro_IIIA"/>
</dbReference>
<sequence length="174" mass="19919">MRRLITPTWHVNSLYSLTASDLSNHQIEGVICDLDNTLIDWNEVDATERMINWIHQLEGAGIQVYLLSNNTNERLEQAIGGHPFSYHANAIKPLPHGYHRVLKEMKIDKEKVVAIGDQVMTDIIGANLQGIRSILVKPTAPNDNIYTWLNRRIERLALKWVGIERNTDWGDQLD</sequence>
<dbReference type="RefSeq" id="WP_101954056.1">
    <property type="nucleotide sequence ID" value="NZ_PKHE01000006.1"/>
</dbReference>
<protein>
    <submittedName>
        <fullName evidence="1">YqeG family HAD IIIA-type phosphatase</fullName>
    </submittedName>
</protein>
<evidence type="ECO:0000313" key="1">
    <source>
        <dbReference type="EMBL" id="PKY89550.1"/>
    </source>
</evidence>
<reference evidence="1 2" key="1">
    <citation type="submission" date="2017-12" db="EMBL/GenBank/DDBJ databases">
        <title>Phylogenetic diversity of female urinary microbiome.</title>
        <authorList>
            <person name="Thomas-White K."/>
            <person name="Wolfe A.J."/>
        </authorList>
    </citation>
    <scope>NUCLEOTIDE SEQUENCE [LARGE SCALE GENOMIC DNA]</scope>
    <source>
        <strain evidence="1 2">UMB0898</strain>
    </source>
</reference>
<dbReference type="EMBL" id="PKHE01000006">
    <property type="protein sequence ID" value="PKY89550.1"/>
    <property type="molecule type" value="Genomic_DNA"/>
</dbReference>
<dbReference type="NCBIfam" id="TIGR01668">
    <property type="entry name" value="YqeG_hyp_ppase"/>
    <property type="match status" value="1"/>
</dbReference>
<evidence type="ECO:0000313" key="2">
    <source>
        <dbReference type="Proteomes" id="UP000234384"/>
    </source>
</evidence>
<dbReference type="InterPro" id="IPR036412">
    <property type="entry name" value="HAD-like_sf"/>
</dbReference>
<dbReference type="InterPro" id="IPR010021">
    <property type="entry name" value="PGPP1/Gep4"/>
</dbReference>
<proteinExistence type="predicted"/>
<dbReference type="Gene3D" id="3.40.50.1000">
    <property type="entry name" value="HAD superfamily/HAD-like"/>
    <property type="match status" value="1"/>
</dbReference>
<gene>
    <name evidence="1" type="ORF">CYJ57_03245</name>
</gene>
<dbReference type="Pfam" id="PF13242">
    <property type="entry name" value="Hydrolase_like"/>
    <property type="match status" value="1"/>
</dbReference>
<dbReference type="Proteomes" id="UP000234384">
    <property type="component" value="Unassembled WGS sequence"/>
</dbReference>
<organism evidence="1 2">
    <name type="scientific">Falseniella ignava</name>
    <dbReference type="NCBI Taxonomy" id="137730"/>
    <lineage>
        <taxon>Bacteria</taxon>
        <taxon>Bacillati</taxon>
        <taxon>Bacillota</taxon>
        <taxon>Bacilli</taxon>
        <taxon>Lactobacillales</taxon>
        <taxon>Aerococcaceae</taxon>
        <taxon>Falseniella</taxon>
    </lineage>
</organism>